<comment type="caution">
    <text evidence="2">The sequence shown here is derived from an EMBL/GenBank/DDBJ whole genome shotgun (WGS) entry which is preliminary data.</text>
</comment>
<feature type="domain" description="DUF6895" evidence="1">
    <location>
        <begin position="15"/>
        <end position="305"/>
    </location>
</feature>
<reference evidence="2" key="2">
    <citation type="submission" date="2020-09" db="EMBL/GenBank/DDBJ databases">
        <authorList>
            <person name="Sun Q."/>
            <person name="Ohkuma M."/>
        </authorList>
    </citation>
    <scope>NUCLEOTIDE SEQUENCE</scope>
    <source>
        <strain evidence="2">JCM 4403</strain>
    </source>
</reference>
<protein>
    <recommendedName>
        <fullName evidence="1">DUF6895 domain-containing protein</fullName>
    </recommendedName>
</protein>
<sequence length="332" mass="36544">MTAPDGVTDVRRTAETALAWVDAHRAGFTLGEDALAVDGEADRSWKPLGELAQVCVTVSRHTERSDPLHARARALLDFAWRETEEGDLFLRLHRLEPFATYPLEVYATLASAGYRHRAFEEAAAVVARTRGWRLTEQDPTRRLGVLRAEERCGIRRPSPAPEPPLTWLGGLPEPWTFERDAGYALTHVVFHLTDWGDDAAGLPPGLAAYLADWLPPWIDTCLEARKWDLSAELLAVAAVVARPAGDLPPFDAWQVLRAAQRPAGELPLEDRDPPPEEPGAPALPADDEWYFLHHYHSTLMAAFAAVLTCERPAAPPAGTGARHRHGGRGAPR</sequence>
<evidence type="ECO:0000259" key="1">
    <source>
        <dbReference type="Pfam" id="PF21836"/>
    </source>
</evidence>
<evidence type="ECO:0000313" key="2">
    <source>
        <dbReference type="EMBL" id="GGQ95060.1"/>
    </source>
</evidence>
<dbReference type="RefSeq" id="WP_189560099.1">
    <property type="nucleotide sequence ID" value="NZ_BMTU01000010.1"/>
</dbReference>
<gene>
    <name evidence="2" type="ORF">GCM10010280_48430</name>
</gene>
<name>A0A918EZX3_9ACTN</name>
<evidence type="ECO:0000313" key="3">
    <source>
        <dbReference type="Proteomes" id="UP000656732"/>
    </source>
</evidence>
<dbReference type="EMBL" id="BMTU01000010">
    <property type="protein sequence ID" value="GGQ95060.1"/>
    <property type="molecule type" value="Genomic_DNA"/>
</dbReference>
<dbReference type="AlphaFoldDB" id="A0A918EZX3"/>
<dbReference type="Proteomes" id="UP000656732">
    <property type="component" value="Unassembled WGS sequence"/>
</dbReference>
<accession>A0A918EZX3</accession>
<dbReference type="Pfam" id="PF21836">
    <property type="entry name" value="DUF6895"/>
    <property type="match status" value="1"/>
</dbReference>
<keyword evidence="3" id="KW-1185">Reference proteome</keyword>
<reference evidence="2" key="1">
    <citation type="journal article" date="2014" name="Int. J. Syst. Evol. Microbiol.">
        <title>Complete genome sequence of Corynebacterium casei LMG S-19264T (=DSM 44701T), isolated from a smear-ripened cheese.</title>
        <authorList>
            <consortium name="US DOE Joint Genome Institute (JGI-PGF)"/>
            <person name="Walter F."/>
            <person name="Albersmeier A."/>
            <person name="Kalinowski J."/>
            <person name="Ruckert C."/>
        </authorList>
    </citation>
    <scope>NUCLEOTIDE SEQUENCE</scope>
    <source>
        <strain evidence="2">JCM 4403</strain>
    </source>
</reference>
<organism evidence="2 3">
    <name type="scientific">Streptomyces pilosus</name>
    <dbReference type="NCBI Taxonomy" id="28893"/>
    <lineage>
        <taxon>Bacteria</taxon>
        <taxon>Bacillati</taxon>
        <taxon>Actinomycetota</taxon>
        <taxon>Actinomycetes</taxon>
        <taxon>Kitasatosporales</taxon>
        <taxon>Streptomycetaceae</taxon>
        <taxon>Streptomyces</taxon>
    </lineage>
</organism>
<dbReference type="InterPro" id="IPR054190">
    <property type="entry name" value="DUF6895"/>
</dbReference>
<proteinExistence type="predicted"/>